<dbReference type="InterPro" id="IPR005532">
    <property type="entry name" value="SUMF_dom"/>
</dbReference>
<accession>A0A1G9RST4</accession>
<organism evidence="3 4">
    <name type="scientific">Nonomuraea jiangxiensis</name>
    <dbReference type="NCBI Taxonomy" id="633440"/>
    <lineage>
        <taxon>Bacteria</taxon>
        <taxon>Bacillati</taxon>
        <taxon>Actinomycetota</taxon>
        <taxon>Actinomycetes</taxon>
        <taxon>Streptosporangiales</taxon>
        <taxon>Streptosporangiaceae</taxon>
        <taxon>Nonomuraea</taxon>
    </lineage>
</organism>
<dbReference type="InterPro" id="IPR029044">
    <property type="entry name" value="Nucleotide-diphossugar_trans"/>
</dbReference>
<keyword evidence="3" id="KW-0808">Transferase</keyword>
<dbReference type="STRING" id="633440.SAMN05421869_13942"/>
<dbReference type="GO" id="GO:0016779">
    <property type="term" value="F:nucleotidyltransferase activity"/>
    <property type="evidence" value="ECO:0007669"/>
    <property type="project" value="UniProtKB-KW"/>
</dbReference>
<feature type="domain" description="Sulfatase-modifying factor enzyme-like" evidence="2">
    <location>
        <begin position="130"/>
        <end position="236"/>
    </location>
</feature>
<reference evidence="3 4" key="1">
    <citation type="submission" date="2016-10" db="EMBL/GenBank/DDBJ databases">
        <authorList>
            <person name="de Groot N.N."/>
        </authorList>
    </citation>
    <scope>NUCLEOTIDE SEQUENCE [LARGE SCALE GENOMIC DNA]</scope>
    <source>
        <strain evidence="3 4">CGMCC 4.6533</strain>
    </source>
</reference>
<dbReference type="SUPFAM" id="SSF53448">
    <property type="entry name" value="Nucleotide-diphospho-sugar transferases"/>
    <property type="match status" value="1"/>
</dbReference>
<keyword evidence="4" id="KW-1185">Reference proteome</keyword>
<dbReference type="SUPFAM" id="SSF56436">
    <property type="entry name" value="C-type lectin-like"/>
    <property type="match status" value="1"/>
</dbReference>
<dbReference type="InterPro" id="IPR016187">
    <property type="entry name" value="CTDL_fold"/>
</dbReference>
<dbReference type="Proteomes" id="UP000199202">
    <property type="component" value="Unassembled WGS sequence"/>
</dbReference>
<evidence type="ECO:0000313" key="4">
    <source>
        <dbReference type="Proteomes" id="UP000199202"/>
    </source>
</evidence>
<dbReference type="EMBL" id="FNDJ01000039">
    <property type="protein sequence ID" value="SDM26222.1"/>
    <property type="molecule type" value="Genomic_DNA"/>
</dbReference>
<dbReference type="Gene3D" id="3.90.550.10">
    <property type="entry name" value="Spore Coat Polysaccharide Biosynthesis Protein SpsA, Chain A"/>
    <property type="match status" value="1"/>
</dbReference>
<protein>
    <submittedName>
        <fullName evidence="3">UTP-glucose-1-phosphate uridylyltransferase</fullName>
    </submittedName>
</protein>
<keyword evidence="3" id="KW-0548">Nucleotidyltransferase</keyword>
<evidence type="ECO:0000256" key="1">
    <source>
        <dbReference type="SAM" id="MobiDB-lite"/>
    </source>
</evidence>
<gene>
    <name evidence="3" type="ORF">SAMN05421869_13942</name>
</gene>
<feature type="region of interest" description="Disordered" evidence="1">
    <location>
        <begin position="362"/>
        <end position="416"/>
    </location>
</feature>
<name>A0A1G9RST4_9ACTN</name>
<evidence type="ECO:0000313" key="3">
    <source>
        <dbReference type="EMBL" id="SDM26222.1"/>
    </source>
</evidence>
<dbReference type="AlphaFoldDB" id="A0A1G9RST4"/>
<dbReference type="Pfam" id="PF03781">
    <property type="entry name" value="FGE-sulfatase"/>
    <property type="match status" value="1"/>
</dbReference>
<feature type="compositionally biased region" description="Basic and acidic residues" evidence="1">
    <location>
        <begin position="377"/>
        <end position="398"/>
    </location>
</feature>
<dbReference type="InterPro" id="IPR042095">
    <property type="entry name" value="SUMF_sf"/>
</dbReference>
<sequence>MTPFTASWARLAHIVPELYGVPRPSTTSAGNCQPVSDNTFATTTAKTSLVAHLDSRSAELVGETTEQTLLAARNVFRAPVTALATRWLTGESLYTLAPPPARRPPAPRTGISPSNTPTTYVARCGLYWRNLLVSNSEFAAFLNELADHGLHNTSGGAYLLCCEMPHERGGRLHRDPVSGRWMVSPGFENHPAYWVTWIGAAAFAARHGARLPQLAEMADLMAGAQAINTDYAVGDTVAVVQDDVPAGAIHHLLGNVQVWCLDGPDPADGPMGRWLTGAAWNTPSTWEEVIRPRHRHLAGSSRGVGIRLIADDPDRPMPADLVARLLGEWMSGLAERSLPLSVLDGRLMAAFTQSQADVGLGAHVGAGTRPSSLSQLDEPRGEADRRQVGQRHEPHAADRCGVGALGDRPHAAADPGGLERQVHDVCSATGQVVANVQESADLHVDAGLLAHLPHQGVADGLARLDLSTGQRPGAAGVGVLVQEQNLAVLDNDARNTYPHLGTVPRQAAAGVGNGRSQVVIAAGGLGTRVHGWARYLPKEWQPVDGRPGIVHILKEIADLGPAHVVIVYHPYYEPFVAWASQALSLDGHDRYLRSAGRAMRSDALPREVILEWVPQRGSYGDLTSVLNGADHFAGRRASSAGELWVAFGDNLYPAFNPLAAPRQPTAGAVVLARPYQSELAQDRGVIATERCAGGALMVELVEKPGQCAARALEECYGPDNLMLLEGRARVDGDFIDYARTYLSEPSGEPRLSLALAAYAHKRPVHVVCTTSEVVDLGTPTA</sequence>
<proteinExistence type="predicted"/>
<evidence type="ECO:0000259" key="2">
    <source>
        <dbReference type="Pfam" id="PF03781"/>
    </source>
</evidence>
<dbReference type="Gene3D" id="3.90.1580.10">
    <property type="entry name" value="paralog of FGE (formylglycine-generating enzyme)"/>
    <property type="match status" value="1"/>
</dbReference>